<sequence>MNEAERKRADRIAMMRLKMNTRQCSIPAAEQMFLFLVEEDGKRNPVMISRHWTIGRCVDHIAKQFAITNHNATFGAKVFFQSL</sequence>
<dbReference type="EMBL" id="UYRT01009102">
    <property type="protein sequence ID" value="VDK46583.1"/>
    <property type="molecule type" value="Genomic_DNA"/>
</dbReference>
<dbReference type="Proteomes" id="UP000271098">
    <property type="component" value="Unassembled WGS sequence"/>
</dbReference>
<protein>
    <submittedName>
        <fullName evidence="4">FERM domain-containing protein</fullName>
    </submittedName>
</protein>
<name>A0A183D7I1_9BILA</name>
<organism evidence="4">
    <name type="scientific">Gongylonema pulchrum</name>
    <dbReference type="NCBI Taxonomy" id="637853"/>
    <lineage>
        <taxon>Eukaryota</taxon>
        <taxon>Metazoa</taxon>
        <taxon>Ecdysozoa</taxon>
        <taxon>Nematoda</taxon>
        <taxon>Chromadorea</taxon>
        <taxon>Rhabditida</taxon>
        <taxon>Spirurina</taxon>
        <taxon>Spiruromorpha</taxon>
        <taxon>Spiruroidea</taxon>
        <taxon>Gongylonematidae</taxon>
        <taxon>Gongylonema</taxon>
    </lineage>
</organism>
<evidence type="ECO:0000313" key="3">
    <source>
        <dbReference type="Proteomes" id="UP000271098"/>
    </source>
</evidence>
<accession>A0A183D7I1</accession>
<dbReference type="OrthoDB" id="407198at2759"/>
<proteinExistence type="predicted"/>
<evidence type="ECO:0000313" key="2">
    <source>
        <dbReference type="EMBL" id="VDK46583.1"/>
    </source>
</evidence>
<evidence type="ECO:0000259" key="1">
    <source>
        <dbReference type="Pfam" id="PF25327"/>
    </source>
</evidence>
<evidence type="ECO:0000313" key="4">
    <source>
        <dbReference type="WBParaSite" id="GPUH_0000467901-mRNA-1"/>
    </source>
</evidence>
<dbReference type="WBParaSite" id="GPUH_0000467901-mRNA-1">
    <property type="protein sequence ID" value="GPUH_0000467901-mRNA-1"/>
    <property type="gene ID" value="GPUH_0000467901"/>
</dbReference>
<reference evidence="2 3" key="2">
    <citation type="submission" date="2018-11" db="EMBL/GenBank/DDBJ databases">
        <authorList>
            <consortium name="Pathogen Informatics"/>
        </authorList>
    </citation>
    <scope>NUCLEOTIDE SEQUENCE [LARGE SCALE GENOMIC DNA]</scope>
</reference>
<reference evidence="4" key="1">
    <citation type="submission" date="2016-06" db="UniProtKB">
        <authorList>
            <consortium name="WormBaseParasite"/>
        </authorList>
    </citation>
    <scope>IDENTIFICATION</scope>
</reference>
<dbReference type="AlphaFoldDB" id="A0A183D7I1"/>
<dbReference type="Pfam" id="PF25327">
    <property type="entry name" value="UBL_ZFAND1"/>
    <property type="match status" value="1"/>
</dbReference>
<gene>
    <name evidence="2" type="ORF">GPUH_LOCUS4672</name>
</gene>
<feature type="domain" description="ZFAND1-like ubiquitin-like" evidence="1">
    <location>
        <begin position="47"/>
        <end position="75"/>
    </location>
</feature>
<keyword evidence="3" id="KW-1185">Reference proteome</keyword>
<dbReference type="InterPro" id="IPR057358">
    <property type="entry name" value="UBL_ZFAND1-like"/>
</dbReference>